<dbReference type="EMBL" id="VIKU02000001">
    <property type="protein sequence ID" value="NHF58620.1"/>
    <property type="molecule type" value="Genomic_DNA"/>
</dbReference>
<reference evidence="4" key="2">
    <citation type="submission" date="2020-03" db="EMBL/GenBank/DDBJ databases">
        <title>Flavobacteriaceae bacterium strain TP-CH-4, a member of the family Flavobacteriaceae isolated from a deep-sea seamount.</title>
        <authorList>
            <person name="Zhang D.-C."/>
        </authorList>
    </citation>
    <scope>NUCLEOTIDE SEQUENCE</scope>
    <source>
        <strain evidence="4">TP-CH-4</strain>
    </source>
</reference>
<dbReference type="CDD" id="cd15482">
    <property type="entry name" value="Sialidase_non-viral"/>
    <property type="match status" value="2"/>
</dbReference>
<evidence type="ECO:0000313" key="5">
    <source>
        <dbReference type="Proteomes" id="UP000707206"/>
    </source>
</evidence>
<feature type="domain" description="Sortilin N-terminal" evidence="3">
    <location>
        <begin position="130"/>
        <end position="255"/>
    </location>
</feature>
<dbReference type="AlphaFoldDB" id="A0A967E5I3"/>
<keyword evidence="5" id="KW-1185">Reference proteome</keyword>
<proteinExistence type="predicted"/>
<feature type="domain" description="Sortilin N-terminal" evidence="3">
    <location>
        <begin position="288"/>
        <end position="391"/>
    </location>
</feature>
<organism evidence="4 5">
    <name type="scientific">Pelagihabitans pacificus</name>
    <dbReference type="NCBI Taxonomy" id="2696054"/>
    <lineage>
        <taxon>Bacteria</taxon>
        <taxon>Pseudomonadati</taxon>
        <taxon>Bacteroidota</taxon>
        <taxon>Flavobacteriia</taxon>
        <taxon>Flavobacteriales</taxon>
        <taxon>Flavobacteriaceae</taxon>
        <taxon>Pelagihabitans</taxon>
    </lineage>
</organism>
<dbReference type="Pfam" id="PF15902">
    <property type="entry name" value="Sortilin-Vps10"/>
    <property type="match status" value="2"/>
</dbReference>
<protein>
    <submittedName>
        <fullName evidence="4">Glycosyl hydrolase</fullName>
    </submittedName>
</protein>
<evidence type="ECO:0000256" key="2">
    <source>
        <dbReference type="SAM" id="SignalP"/>
    </source>
</evidence>
<dbReference type="Proteomes" id="UP000707206">
    <property type="component" value="Unassembled WGS sequence"/>
</dbReference>
<name>A0A967E5I3_9FLAO</name>
<accession>A0A967E5I3</accession>
<feature type="signal peptide" evidence="2">
    <location>
        <begin position="1"/>
        <end position="24"/>
    </location>
</feature>
<keyword evidence="4" id="KW-0378">Hydrolase</keyword>
<comment type="caution">
    <text evidence="4">The sequence shown here is derived from an EMBL/GenBank/DDBJ whole genome shotgun (WGS) entry which is preliminary data.</text>
</comment>
<dbReference type="PANTHER" id="PTHR43739">
    <property type="entry name" value="XYLOGLUCANASE (EUROFUNG)"/>
    <property type="match status" value="1"/>
</dbReference>
<evidence type="ECO:0000259" key="3">
    <source>
        <dbReference type="Pfam" id="PF15902"/>
    </source>
</evidence>
<reference evidence="4" key="1">
    <citation type="submission" date="2019-07" db="EMBL/GenBank/DDBJ databases">
        <authorList>
            <person name="De-Chao Zhang Q."/>
        </authorList>
    </citation>
    <scope>NUCLEOTIDE SEQUENCE</scope>
    <source>
        <strain evidence="4">TP-CH-4</strain>
    </source>
</reference>
<dbReference type="InterPro" id="IPR036278">
    <property type="entry name" value="Sialidase_sf"/>
</dbReference>
<dbReference type="GO" id="GO:0016787">
    <property type="term" value="F:hydrolase activity"/>
    <property type="evidence" value="ECO:0007669"/>
    <property type="project" value="UniProtKB-KW"/>
</dbReference>
<keyword evidence="2" id="KW-0732">Signal</keyword>
<sequence>MKMKKNTFYVFLLSLLLNGLMGFSQDESTDLWNEKTFSGLKFRSVGPAFMSGRLSDIAIDPTNENVWYAAVSSGGLWKTTNAGTTWKPLTDKESFYATGCVTIDPHNHNTIWLGTGENNGGRHIGVGHGLYKSEDGGNTWTNMGLKKSEHISKIIVHPEDPDVVWVAAQGPLWSPGGERGLYKTTDGGKTWKNTLESNEWTGVTDLLIDPRNPDVLYAATWQRHRNVAAYMGGGPGTALYKSTDGGENWTKLETGLPKEDMGKIGLAMSPMNPDVLYAAIELKRRTGAVYRSEDGGASWKKMSDTVSGATGPHYYQELVASPHVFDKIYLMNVRVLVSEDGGKNFSTLTEEDKHSDNHSLTFKKQDPNYLLMGTDGGIYESFDDAKTWKFVGNLPITQFYKLAVDDAEPFYNIYGGTQDNNSQGGPSRTFSTRGIANQDWFVLLGGDGHQPATTPGNPDVMYAQSQQGNLHRIDRTTGEAVYIRPQSKPGEDYERFNWDAPILVSNHDPKRLYFASQRVWRSNDRGDSWTPISTDLTKNQERLTLPIMGKRQSWDAVWDVYAMSTYNTITSLSESPLDENILYAGTDDGHIQYTKNGGDSWTNINVTQLPGVPASAFVNDIKADLHDANTAYVALDNHKFGDYAPYLYKTVNGGKTWKAITNGLPKGTLVWRLVQDHVNKNLLFLATEYGIYVSFDQGGKWIKFSNGLPTISFRDLAIHKRENDLIGASFGRSFYVFDDYSLLREVSEEMLKKEATLFKPRKALQYIQIRGGSASQGGSFFTADNPPYGAVFNYYLSDDYKTTAEVRKDREKKLGTGNDVPFPGWKTVEAEKNETKPTAILVVKNGEGQVVARVNGPLKKGFQQVSWDLTQPVEMTLDTSTEEPENRRFRRAIMVDPGTYTVSLYKSVDGTVTELGDSQSFTVERIRKNVLENPLEVQISDYTDRLIDFGRELAVTQHRFRKATKKVKAFDNALRYAKSAPGALEKEVADLKTAMFELEGALFGNSAKAEVGEKDDPTVQSRLGVAQRGYFGNTYGPTKMHMESFEMAKQQYAGLESKLSQFLDTDVPRVEKMLLDAGVPPIVD</sequence>
<dbReference type="InterPro" id="IPR015943">
    <property type="entry name" value="WD40/YVTN_repeat-like_dom_sf"/>
</dbReference>
<dbReference type="InterPro" id="IPR031778">
    <property type="entry name" value="Sortilin_N"/>
</dbReference>
<evidence type="ECO:0000256" key="1">
    <source>
        <dbReference type="ARBA" id="ARBA00022737"/>
    </source>
</evidence>
<dbReference type="PANTHER" id="PTHR43739:SF5">
    <property type="entry name" value="EXO-ALPHA-SIALIDASE"/>
    <property type="match status" value="1"/>
</dbReference>
<keyword evidence="1" id="KW-0677">Repeat</keyword>
<feature type="chain" id="PRO_5037630887" evidence="2">
    <location>
        <begin position="25"/>
        <end position="1084"/>
    </location>
</feature>
<dbReference type="InterPro" id="IPR052025">
    <property type="entry name" value="Xyloglucanase_GH74"/>
</dbReference>
<evidence type="ECO:0000313" key="4">
    <source>
        <dbReference type="EMBL" id="NHF58620.1"/>
    </source>
</evidence>
<dbReference type="SUPFAM" id="SSF50939">
    <property type="entry name" value="Sialidases"/>
    <property type="match status" value="2"/>
</dbReference>
<gene>
    <name evidence="4" type="ORF">FK220_004675</name>
</gene>
<dbReference type="Gene3D" id="2.130.10.10">
    <property type="entry name" value="YVTN repeat-like/Quinoprotein amine dehydrogenase"/>
    <property type="match status" value="6"/>
</dbReference>
<dbReference type="RefSeq" id="WP_152573103.1">
    <property type="nucleotide sequence ID" value="NZ_VIKU02000001.1"/>
</dbReference>
<dbReference type="GO" id="GO:0010411">
    <property type="term" value="P:xyloglucan metabolic process"/>
    <property type="evidence" value="ECO:0007669"/>
    <property type="project" value="TreeGrafter"/>
</dbReference>